<dbReference type="AlphaFoldDB" id="A0A1W1C3N0"/>
<dbReference type="SUPFAM" id="SSF81296">
    <property type="entry name" value="E set domains"/>
    <property type="match status" value="1"/>
</dbReference>
<dbReference type="Gene3D" id="2.60.40.10">
    <property type="entry name" value="Immunoglobulins"/>
    <property type="match status" value="1"/>
</dbReference>
<gene>
    <name evidence="2" type="ORF">MNB_SV-9-774</name>
</gene>
<dbReference type="InterPro" id="IPR014756">
    <property type="entry name" value="Ig_E-set"/>
</dbReference>
<dbReference type="InterPro" id="IPR013783">
    <property type="entry name" value="Ig-like_fold"/>
</dbReference>
<reference evidence="2" key="1">
    <citation type="submission" date="2016-10" db="EMBL/GenBank/DDBJ databases">
        <authorList>
            <person name="de Groot N.N."/>
        </authorList>
    </citation>
    <scope>NUCLEOTIDE SEQUENCE</scope>
</reference>
<name>A0A1W1C3N0_9ZZZZ</name>
<evidence type="ECO:0000259" key="1">
    <source>
        <dbReference type="Pfam" id="PF16561"/>
    </source>
</evidence>
<evidence type="ECO:0000313" key="2">
    <source>
        <dbReference type="EMBL" id="SFV60386.1"/>
    </source>
</evidence>
<proteinExistence type="predicted"/>
<dbReference type="InterPro" id="IPR032640">
    <property type="entry name" value="AMPK1_CBM"/>
</dbReference>
<dbReference type="EMBL" id="FPHG01000043">
    <property type="protein sequence ID" value="SFV60386.1"/>
    <property type="molecule type" value="Genomic_DNA"/>
</dbReference>
<dbReference type="Pfam" id="PF16561">
    <property type="entry name" value="AMPK1_CBM"/>
    <property type="match status" value="1"/>
</dbReference>
<protein>
    <recommendedName>
        <fullName evidence="1">AMP-activated protein kinase glycogen-binding domain-containing protein</fullName>
    </recommendedName>
</protein>
<organism evidence="2">
    <name type="scientific">hydrothermal vent metagenome</name>
    <dbReference type="NCBI Taxonomy" id="652676"/>
    <lineage>
        <taxon>unclassified sequences</taxon>
        <taxon>metagenomes</taxon>
        <taxon>ecological metagenomes</taxon>
    </lineage>
</organism>
<sequence length="92" mass="10693">MIKITVNGKKAWVTFNIKLNADDKVELLGSWDEWKKTTMKLKKDGHLAVTKVLATDKHYEFGYLVNDKDWIRDESTDFIETEFGSKNSIIKI</sequence>
<feature type="domain" description="AMP-activated protein kinase glycogen-binding" evidence="1">
    <location>
        <begin position="23"/>
        <end position="92"/>
    </location>
</feature>
<accession>A0A1W1C3N0</accession>